<proteinExistence type="predicted"/>
<name>A0AAW0DS51_9AGAR</name>
<feature type="compositionally biased region" description="Polar residues" evidence="1">
    <location>
        <begin position="238"/>
        <end position="249"/>
    </location>
</feature>
<dbReference type="EMBL" id="JAWWNJ010000005">
    <property type="protein sequence ID" value="KAK7055667.1"/>
    <property type="molecule type" value="Genomic_DNA"/>
</dbReference>
<dbReference type="EMBL" id="JAWWNJ010000005">
    <property type="protein sequence ID" value="KAK7055664.1"/>
    <property type="molecule type" value="Genomic_DNA"/>
</dbReference>
<organism evidence="3 4">
    <name type="scientific">Favolaschia claudopus</name>
    <dbReference type="NCBI Taxonomy" id="2862362"/>
    <lineage>
        <taxon>Eukaryota</taxon>
        <taxon>Fungi</taxon>
        <taxon>Dikarya</taxon>
        <taxon>Basidiomycota</taxon>
        <taxon>Agaricomycotina</taxon>
        <taxon>Agaricomycetes</taxon>
        <taxon>Agaricomycetidae</taxon>
        <taxon>Agaricales</taxon>
        <taxon>Marasmiineae</taxon>
        <taxon>Mycenaceae</taxon>
        <taxon>Favolaschia</taxon>
    </lineage>
</organism>
<feature type="compositionally biased region" description="Polar residues" evidence="1">
    <location>
        <begin position="207"/>
        <end position="222"/>
    </location>
</feature>
<accession>A0AAW0DS51</accession>
<evidence type="ECO:0000313" key="2">
    <source>
        <dbReference type="EMBL" id="KAK7055664.1"/>
    </source>
</evidence>
<dbReference type="Proteomes" id="UP001362999">
    <property type="component" value="Unassembled WGS sequence"/>
</dbReference>
<dbReference type="AlphaFoldDB" id="A0AAW0DS51"/>
<sequence>MPVVDLSTYSFSSLFNAEITPSASALELFEKIDGETLVWAVLVGQQYWSYLLAQAFEKALGELSQETHTMVKHNLGQNIAHASRLGRGWELRRVYNEAYKRFFVLIGAMRGLGCVSHQQEEHAIDWTVNLVRPAISIVEAALTRSRQDDTISPRTIYKPSVSMDRILNAMEAENLKRWRLKSLEEARQRRLRALSSQATLSIEGFPTHNNTVSSTSSFTAGTKRSHSDTEDCDLVRSANASTRQSYSSNRRPLRPLPLR</sequence>
<protein>
    <submittedName>
        <fullName evidence="3">Uncharacterized protein</fullName>
    </submittedName>
</protein>
<feature type="region of interest" description="Disordered" evidence="1">
    <location>
        <begin position="204"/>
        <end position="259"/>
    </location>
</feature>
<reference evidence="3 4" key="1">
    <citation type="journal article" date="2024" name="J Genomics">
        <title>Draft genome sequencing and assembly of Favolaschia claudopus CIRM-BRFM 2984 isolated from oak limbs.</title>
        <authorList>
            <person name="Navarro D."/>
            <person name="Drula E."/>
            <person name="Chaduli D."/>
            <person name="Cazenave R."/>
            <person name="Ahrendt S."/>
            <person name="Wang J."/>
            <person name="Lipzen A."/>
            <person name="Daum C."/>
            <person name="Barry K."/>
            <person name="Grigoriev I.V."/>
            <person name="Favel A."/>
            <person name="Rosso M.N."/>
            <person name="Martin F."/>
        </authorList>
    </citation>
    <scope>NUCLEOTIDE SEQUENCE [LARGE SCALE GENOMIC DNA]</scope>
    <source>
        <strain evidence="3 4">CIRM-BRFM 2984</strain>
    </source>
</reference>
<evidence type="ECO:0000256" key="1">
    <source>
        <dbReference type="SAM" id="MobiDB-lite"/>
    </source>
</evidence>
<keyword evidence="4" id="KW-1185">Reference proteome</keyword>
<gene>
    <name evidence="2" type="ORF">R3P38DRAFT_2848375</name>
    <name evidence="3" type="ORF">R3P38DRAFT_2848381</name>
</gene>
<comment type="caution">
    <text evidence="3">The sequence shown here is derived from an EMBL/GenBank/DDBJ whole genome shotgun (WGS) entry which is preliminary data.</text>
</comment>
<evidence type="ECO:0000313" key="3">
    <source>
        <dbReference type="EMBL" id="KAK7055667.1"/>
    </source>
</evidence>
<evidence type="ECO:0000313" key="4">
    <source>
        <dbReference type="Proteomes" id="UP001362999"/>
    </source>
</evidence>